<evidence type="ECO:0000313" key="2">
    <source>
        <dbReference type="EMBL" id="VDL63196.1"/>
    </source>
</evidence>
<feature type="transmembrane region" description="Helical" evidence="1">
    <location>
        <begin position="15"/>
        <end position="36"/>
    </location>
</feature>
<keyword evidence="3" id="KW-1185">Reference proteome</keyword>
<organism evidence="4">
    <name type="scientific">Nippostrongylus brasiliensis</name>
    <name type="common">Rat hookworm</name>
    <dbReference type="NCBI Taxonomy" id="27835"/>
    <lineage>
        <taxon>Eukaryota</taxon>
        <taxon>Metazoa</taxon>
        <taxon>Ecdysozoa</taxon>
        <taxon>Nematoda</taxon>
        <taxon>Chromadorea</taxon>
        <taxon>Rhabditida</taxon>
        <taxon>Rhabditina</taxon>
        <taxon>Rhabditomorpha</taxon>
        <taxon>Strongyloidea</taxon>
        <taxon>Heligmosomidae</taxon>
        <taxon>Nippostrongylus</taxon>
    </lineage>
</organism>
<dbReference type="EMBL" id="UYSL01000221">
    <property type="protein sequence ID" value="VDL63196.1"/>
    <property type="molecule type" value="Genomic_DNA"/>
</dbReference>
<keyword evidence="1" id="KW-0472">Membrane</keyword>
<gene>
    <name evidence="2" type="ORF">NBR_LOCUS503</name>
</gene>
<protein>
    <submittedName>
        <fullName evidence="2 4">Uncharacterized protein</fullName>
    </submittedName>
</protein>
<name>A0A0N4XDB7_NIPBR</name>
<evidence type="ECO:0000313" key="4">
    <source>
        <dbReference type="WBParaSite" id="NBR_0000050201-mRNA-1"/>
    </source>
</evidence>
<proteinExistence type="predicted"/>
<accession>A0A0N4XDB7</accession>
<dbReference type="AlphaFoldDB" id="A0A0N4XDB7"/>
<dbReference type="WBParaSite" id="NBR_0000050201-mRNA-1">
    <property type="protein sequence ID" value="NBR_0000050201-mRNA-1"/>
    <property type="gene ID" value="NBR_0000050201"/>
</dbReference>
<keyword evidence="1" id="KW-0812">Transmembrane</keyword>
<reference evidence="2 3" key="2">
    <citation type="submission" date="2018-11" db="EMBL/GenBank/DDBJ databases">
        <authorList>
            <consortium name="Pathogen Informatics"/>
        </authorList>
    </citation>
    <scope>NUCLEOTIDE SEQUENCE [LARGE SCALE GENOMIC DNA]</scope>
</reference>
<dbReference type="Proteomes" id="UP000271162">
    <property type="component" value="Unassembled WGS sequence"/>
</dbReference>
<evidence type="ECO:0000313" key="3">
    <source>
        <dbReference type="Proteomes" id="UP000271162"/>
    </source>
</evidence>
<reference evidence="4" key="1">
    <citation type="submission" date="2017-02" db="UniProtKB">
        <authorList>
            <consortium name="WormBaseParasite"/>
        </authorList>
    </citation>
    <scope>IDENTIFICATION</scope>
</reference>
<evidence type="ECO:0000256" key="1">
    <source>
        <dbReference type="SAM" id="Phobius"/>
    </source>
</evidence>
<sequence>MCLNIFVNGKMSTNSRFLCVIFRNSLCTAVIVVGMLRKDEAYERL</sequence>
<keyword evidence="1" id="KW-1133">Transmembrane helix</keyword>